<proteinExistence type="predicted"/>
<dbReference type="OrthoDB" id="5370059at2759"/>
<keyword evidence="1" id="KW-0479">Metal-binding</keyword>
<dbReference type="PANTHER" id="PTHR46849:SF1">
    <property type="entry name" value="RCC1 DOMAIN-CONTAINING PROTEIN 1"/>
    <property type="match status" value="1"/>
</dbReference>
<dbReference type="InterPro" id="IPR013087">
    <property type="entry name" value="Znf_C2H2_type"/>
</dbReference>
<organism evidence="6">
    <name type="scientific">Angiostrongylus costaricensis</name>
    <name type="common">Nematode worm</name>
    <dbReference type="NCBI Taxonomy" id="334426"/>
    <lineage>
        <taxon>Eukaryota</taxon>
        <taxon>Metazoa</taxon>
        <taxon>Ecdysozoa</taxon>
        <taxon>Nematoda</taxon>
        <taxon>Chromadorea</taxon>
        <taxon>Rhabditida</taxon>
        <taxon>Rhabditina</taxon>
        <taxon>Rhabditomorpha</taxon>
        <taxon>Strongyloidea</taxon>
        <taxon>Metastrongylidae</taxon>
        <taxon>Angiostrongylus</taxon>
    </lineage>
</organism>
<evidence type="ECO:0000313" key="5">
    <source>
        <dbReference type="Proteomes" id="UP000267027"/>
    </source>
</evidence>
<gene>
    <name evidence="4" type="ORF">ACOC_LOCUS5538</name>
</gene>
<evidence type="ECO:0000256" key="2">
    <source>
        <dbReference type="PROSITE-ProRule" id="PRU00235"/>
    </source>
</evidence>
<reference evidence="4 5" key="2">
    <citation type="submission" date="2018-11" db="EMBL/GenBank/DDBJ databases">
        <authorList>
            <consortium name="Pathogen Informatics"/>
        </authorList>
    </citation>
    <scope>NUCLEOTIDE SEQUENCE [LARGE SCALE GENOMIC DNA]</scope>
    <source>
        <strain evidence="4 5">Costa Rica</strain>
    </source>
</reference>
<dbReference type="OMA" id="NEDDCAR"/>
<evidence type="ECO:0000313" key="6">
    <source>
        <dbReference type="WBParaSite" id="ACOC_0000553701-mRNA-1"/>
    </source>
</evidence>
<keyword evidence="1" id="KW-0863">Zinc-finger</keyword>
<reference evidence="6" key="1">
    <citation type="submission" date="2017-02" db="UniProtKB">
        <authorList>
            <consortium name="WormBaseParasite"/>
        </authorList>
    </citation>
    <scope>IDENTIFICATION</scope>
</reference>
<dbReference type="GO" id="GO:0008270">
    <property type="term" value="F:zinc ion binding"/>
    <property type="evidence" value="ECO:0007669"/>
    <property type="project" value="UniProtKB-KW"/>
</dbReference>
<evidence type="ECO:0000313" key="4">
    <source>
        <dbReference type="EMBL" id="VDM57123.1"/>
    </source>
</evidence>
<feature type="repeat" description="RCC1" evidence="2">
    <location>
        <begin position="696"/>
        <end position="745"/>
    </location>
</feature>
<dbReference type="EMBL" id="UYYA01003877">
    <property type="protein sequence ID" value="VDM57123.1"/>
    <property type="molecule type" value="Genomic_DNA"/>
</dbReference>
<dbReference type="InterPro" id="IPR009091">
    <property type="entry name" value="RCC1/BLIP-II"/>
</dbReference>
<dbReference type="Proteomes" id="UP000267027">
    <property type="component" value="Unassembled WGS sequence"/>
</dbReference>
<keyword evidence="1" id="KW-0862">Zinc</keyword>
<dbReference type="AlphaFoldDB" id="A0A0R3PLC0"/>
<sequence>MTLTIRERIEIVLLAGDRRNHGEIAEEFSKRHPDRPISRVTIASVLAKFKQTGSVYHKSHLIRRSKDHHKCSDLLENFRGSLRDSERKAGSDLTDSRSPVHRMMQAPKGYRYILLEVDESRVDKLHDVLISNGFHDFVPLNNLPDDSDFMSNPVEELLTDVNGSDLLQTPTSSGMSFVAISISFSKGSRKVFGKNYSSGPFHSIPESSLDGPKSELDFRAVNGEQGEKSYVNCRLCKSMILTSRFSNLANHARRHAVVKKYRCVHCCVQNNEYSRVGEVVNAKSREVHFHLSECHTEVDPTTCLITECRSPNSYGDLSLLSQEQSISTDIKSESWVTENHMQSSSNAAHNYDGESTSEQILEITADNEENKDLDSVLCHLCNQSVVLAKLTDVVDHAKEHYHVKQFECELCGFGNNERLRVRSHAFHQHLYERPRIIEHNDENMKKVWTQIARICFPSLPERLMKEKAMWGIRSVFDEIFICGDNFEISFPFLQTRIKVSVPDHILDVCSTHNFVAVVTKEEIFIAHKDKLQDPLKCSYKKEDTLNLEFESSSWPSVVVPFTQSTLLNDWCKEKKPASDVLLTATSSTVYLICNIKGSSMVVRLFNENTYLSSGVVKPCVVQQPKSLVIVMVASGYDHSIFLTNKGAVYALGTGSRGELGVGLVPRVYELTWLEALEGLNFSYGGFNVLCLFTDDGDVYLWGWNHRGQLGDEKEKVEFYPSPLDIHLRIVRITLREHFTALWVAEDEDEPSIIMGSKKIGMPATQLTYFSGSTASEPGTPSLSSDCREEAVILGEYRE</sequence>
<dbReference type="PROSITE" id="PS00626">
    <property type="entry name" value="RCC1_2"/>
    <property type="match status" value="1"/>
</dbReference>
<protein>
    <submittedName>
        <fullName evidence="6">C2H2-type domain-containing protein</fullName>
    </submittedName>
</protein>
<accession>A0A0R3PLC0</accession>
<dbReference type="Pfam" id="PF00415">
    <property type="entry name" value="RCC1"/>
    <property type="match status" value="1"/>
</dbReference>
<dbReference type="InterPro" id="IPR000408">
    <property type="entry name" value="Reg_chr_condens"/>
</dbReference>
<dbReference type="WBParaSite" id="ACOC_0000553701-mRNA-1">
    <property type="protein sequence ID" value="ACOC_0000553701-mRNA-1"/>
    <property type="gene ID" value="ACOC_0000553701"/>
</dbReference>
<evidence type="ECO:0000256" key="1">
    <source>
        <dbReference type="PROSITE-ProRule" id="PRU00042"/>
    </source>
</evidence>
<dbReference type="STRING" id="334426.A0A0R3PLC0"/>
<name>A0A0R3PLC0_ANGCS</name>
<dbReference type="PROSITE" id="PS50157">
    <property type="entry name" value="ZINC_FINGER_C2H2_2"/>
    <property type="match status" value="1"/>
</dbReference>
<keyword evidence="5" id="KW-1185">Reference proteome</keyword>
<dbReference type="InterPro" id="IPR052830">
    <property type="entry name" value="RCC1_domain-containing"/>
</dbReference>
<dbReference type="Gene3D" id="2.130.10.30">
    <property type="entry name" value="Regulator of chromosome condensation 1/beta-lactamase-inhibitor protein II"/>
    <property type="match status" value="1"/>
</dbReference>
<dbReference type="SUPFAM" id="SSF50985">
    <property type="entry name" value="RCC1/BLIP-II"/>
    <property type="match status" value="1"/>
</dbReference>
<feature type="repeat" description="RCC1" evidence="2">
    <location>
        <begin position="646"/>
        <end position="694"/>
    </location>
</feature>
<evidence type="ECO:0000259" key="3">
    <source>
        <dbReference type="PROSITE" id="PS50157"/>
    </source>
</evidence>
<dbReference type="PANTHER" id="PTHR46849">
    <property type="entry name" value="RCC1 DOMAIN-CONTAINING PROTEIN 1"/>
    <property type="match status" value="1"/>
</dbReference>
<feature type="domain" description="C2H2-type" evidence="3">
    <location>
        <begin position="406"/>
        <end position="434"/>
    </location>
</feature>
<dbReference type="PROSITE" id="PS50012">
    <property type="entry name" value="RCC1_3"/>
    <property type="match status" value="2"/>
</dbReference>